<dbReference type="PANTHER" id="PTHR43744">
    <property type="entry name" value="ABC TRANSPORTER PERMEASE PROTEIN MG189-RELATED-RELATED"/>
    <property type="match status" value="1"/>
</dbReference>
<sequence length="293" mass="32957">MGIRSRDVTLLNLIGHVIVGLFALIAVVPFFVVAINSFSTEHSIIYYGYSLIPKEFSLDAYEMVFQNPQKILRSYGVTIFVTVVGTLVSLFVSMMAAYVMFRKDVRYRNSLAFFLFFTTLFNGGLVPFYLMIVQDLHLKNHVLVLLLCGMFSVFNILILRNFISGSIPDALIESSKIDGAGDFRIFIQIILPLSKPGLAAIGMFTALGYWNDWWTPLMFIEKENLYTLQYTLYRILSSANFSTQIVNSVPRLDMPKESLKLALTIVATGPIVLLYPFVQKYFVSGITVGAVKG</sequence>
<dbReference type="EMBL" id="CP041969">
    <property type="protein sequence ID" value="QMV40960.1"/>
    <property type="molecule type" value="Genomic_DNA"/>
</dbReference>
<dbReference type="PROSITE" id="PS50928">
    <property type="entry name" value="ABC_TM1"/>
    <property type="match status" value="1"/>
</dbReference>
<keyword evidence="10" id="KW-1185">Reference proteome</keyword>
<feature type="transmembrane region" description="Helical" evidence="7">
    <location>
        <begin position="75"/>
        <end position="99"/>
    </location>
</feature>
<name>A0A7G5BVH6_9BACL</name>
<keyword evidence="2 7" id="KW-0813">Transport</keyword>
<dbReference type="Proteomes" id="UP000515679">
    <property type="component" value="Chromosome"/>
</dbReference>
<dbReference type="Pfam" id="PF00528">
    <property type="entry name" value="BPD_transp_1"/>
    <property type="match status" value="1"/>
</dbReference>
<evidence type="ECO:0000256" key="3">
    <source>
        <dbReference type="ARBA" id="ARBA00022475"/>
    </source>
</evidence>
<dbReference type="InterPro" id="IPR000515">
    <property type="entry name" value="MetI-like"/>
</dbReference>
<dbReference type="AlphaFoldDB" id="A0A7G5BVH6"/>
<feature type="transmembrane region" description="Helical" evidence="7">
    <location>
        <begin position="142"/>
        <end position="163"/>
    </location>
</feature>
<evidence type="ECO:0000256" key="4">
    <source>
        <dbReference type="ARBA" id="ARBA00022692"/>
    </source>
</evidence>
<accession>A0A7G5BVH6</accession>
<evidence type="ECO:0000256" key="1">
    <source>
        <dbReference type="ARBA" id="ARBA00004651"/>
    </source>
</evidence>
<proteinExistence type="inferred from homology"/>
<dbReference type="PANTHER" id="PTHR43744:SF9">
    <property type="entry name" value="POLYGALACTURONAN_RHAMNOGALACTURONAN TRANSPORT SYSTEM PERMEASE PROTEIN YTCP"/>
    <property type="match status" value="1"/>
</dbReference>
<evidence type="ECO:0000259" key="8">
    <source>
        <dbReference type="PROSITE" id="PS50928"/>
    </source>
</evidence>
<keyword evidence="3" id="KW-1003">Cell membrane</keyword>
<organism evidence="9 10">
    <name type="scientific">Cohnella cholangitidis</name>
    <dbReference type="NCBI Taxonomy" id="2598458"/>
    <lineage>
        <taxon>Bacteria</taxon>
        <taxon>Bacillati</taxon>
        <taxon>Bacillota</taxon>
        <taxon>Bacilli</taxon>
        <taxon>Bacillales</taxon>
        <taxon>Paenibacillaceae</taxon>
        <taxon>Cohnella</taxon>
    </lineage>
</organism>
<dbReference type="RefSeq" id="WP_182302317.1">
    <property type="nucleotide sequence ID" value="NZ_CP041969.1"/>
</dbReference>
<keyword evidence="5 7" id="KW-1133">Transmembrane helix</keyword>
<evidence type="ECO:0000256" key="6">
    <source>
        <dbReference type="ARBA" id="ARBA00023136"/>
    </source>
</evidence>
<dbReference type="InterPro" id="IPR035906">
    <property type="entry name" value="MetI-like_sf"/>
</dbReference>
<dbReference type="GO" id="GO:0055085">
    <property type="term" value="P:transmembrane transport"/>
    <property type="evidence" value="ECO:0007669"/>
    <property type="project" value="InterPro"/>
</dbReference>
<keyword evidence="6 7" id="KW-0472">Membrane</keyword>
<comment type="subcellular location">
    <subcellularLocation>
        <location evidence="1 7">Cell membrane</location>
        <topology evidence="1 7">Multi-pass membrane protein</topology>
    </subcellularLocation>
</comment>
<gene>
    <name evidence="9" type="ORF">FPL14_06850</name>
</gene>
<feature type="transmembrane region" description="Helical" evidence="7">
    <location>
        <begin position="183"/>
        <end position="210"/>
    </location>
</feature>
<reference evidence="9 10" key="1">
    <citation type="submission" date="2019-07" db="EMBL/GenBank/DDBJ databases">
        <authorList>
            <person name="Kim J.K."/>
            <person name="Cheong H.-M."/>
            <person name="Choi Y."/>
            <person name="Hwang K.J."/>
            <person name="Lee S."/>
            <person name="Choi C."/>
        </authorList>
    </citation>
    <scope>NUCLEOTIDE SEQUENCE [LARGE SCALE GENOMIC DNA]</scope>
    <source>
        <strain evidence="9 10">KS 22</strain>
    </source>
</reference>
<evidence type="ECO:0000256" key="2">
    <source>
        <dbReference type="ARBA" id="ARBA00022448"/>
    </source>
</evidence>
<dbReference type="SUPFAM" id="SSF161098">
    <property type="entry name" value="MetI-like"/>
    <property type="match status" value="1"/>
</dbReference>
<dbReference type="Gene3D" id="1.10.3720.10">
    <property type="entry name" value="MetI-like"/>
    <property type="match status" value="1"/>
</dbReference>
<evidence type="ECO:0000313" key="10">
    <source>
        <dbReference type="Proteomes" id="UP000515679"/>
    </source>
</evidence>
<feature type="transmembrane region" description="Helical" evidence="7">
    <location>
        <begin position="111"/>
        <end position="130"/>
    </location>
</feature>
<dbReference type="GO" id="GO:0005886">
    <property type="term" value="C:plasma membrane"/>
    <property type="evidence" value="ECO:0007669"/>
    <property type="project" value="UniProtKB-SubCell"/>
</dbReference>
<evidence type="ECO:0000256" key="7">
    <source>
        <dbReference type="RuleBase" id="RU363032"/>
    </source>
</evidence>
<feature type="transmembrane region" description="Helical" evidence="7">
    <location>
        <begin position="261"/>
        <end position="278"/>
    </location>
</feature>
<keyword evidence="4 7" id="KW-0812">Transmembrane</keyword>
<protein>
    <submittedName>
        <fullName evidence="9">Carbohydrate ABC transporter permease</fullName>
    </submittedName>
</protein>
<feature type="domain" description="ABC transmembrane type-1" evidence="8">
    <location>
        <begin position="75"/>
        <end position="278"/>
    </location>
</feature>
<feature type="transmembrane region" description="Helical" evidence="7">
    <location>
        <begin position="12"/>
        <end position="35"/>
    </location>
</feature>
<dbReference type="CDD" id="cd06261">
    <property type="entry name" value="TM_PBP2"/>
    <property type="match status" value="1"/>
</dbReference>
<evidence type="ECO:0000313" key="9">
    <source>
        <dbReference type="EMBL" id="QMV40960.1"/>
    </source>
</evidence>
<comment type="similarity">
    <text evidence="7">Belongs to the binding-protein-dependent transport system permease family.</text>
</comment>
<dbReference type="KEGG" id="cchl:FPL14_06850"/>
<evidence type="ECO:0000256" key="5">
    <source>
        <dbReference type="ARBA" id="ARBA00022989"/>
    </source>
</evidence>